<dbReference type="GO" id="GO:0005743">
    <property type="term" value="C:mitochondrial inner membrane"/>
    <property type="evidence" value="ECO:0007669"/>
    <property type="project" value="UniProtKB-SubCell"/>
</dbReference>
<keyword evidence="9" id="KW-0808">Transferase</keyword>
<feature type="non-terminal residue" evidence="19">
    <location>
        <position position="354"/>
    </location>
</feature>
<comment type="similarity">
    <text evidence="5">Belongs to the TAM41 family.</text>
</comment>
<dbReference type="AlphaFoldDB" id="A0AA38FGM9"/>
<dbReference type="Pfam" id="PF09139">
    <property type="entry name" value="Tam41_Mmp37"/>
    <property type="match status" value="1"/>
</dbReference>
<comment type="pathway">
    <text evidence="3">Phospholipid metabolism; CDP-diacylglycerol biosynthesis; CDP-diacylglycerol from sn-glycerol 3-phosphate: step 3/3.</text>
</comment>
<dbReference type="PANTHER" id="PTHR13619">
    <property type="entry name" value="PHOSPHATIDATE CYTIDYLYLTRANSFERASE, MITOCHONDRIAL"/>
    <property type="match status" value="1"/>
</dbReference>
<name>A0AA38FGM9_TAXCH</name>
<evidence type="ECO:0000256" key="10">
    <source>
        <dbReference type="ARBA" id="ARBA00022695"/>
    </source>
</evidence>
<evidence type="ECO:0000256" key="14">
    <source>
        <dbReference type="ARBA" id="ARBA00023128"/>
    </source>
</evidence>
<keyword evidence="12" id="KW-0460">Magnesium</keyword>
<comment type="cofactor">
    <cofactor evidence="1">
        <name>Mg(2+)</name>
        <dbReference type="ChEBI" id="CHEBI:18420"/>
    </cofactor>
</comment>
<evidence type="ECO:0000256" key="8">
    <source>
        <dbReference type="ARBA" id="ARBA00022516"/>
    </source>
</evidence>
<evidence type="ECO:0000313" key="19">
    <source>
        <dbReference type="EMBL" id="KAH9301152.1"/>
    </source>
</evidence>
<dbReference type="EMBL" id="JAHRHJ020000009">
    <property type="protein sequence ID" value="KAH9301152.1"/>
    <property type="molecule type" value="Genomic_DNA"/>
</dbReference>
<evidence type="ECO:0000256" key="11">
    <source>
        <dbReference type="ARBA" id="ARBA00022792"/>
    </source>
</evidence>
<keyword evidence="15" id="KW-0472">Membrane</keyword>
<evidence type="ECO:0000256" key="7">
    <source>
        <dbReference type="ARBA" id="ARBA00018337"/>
    </source>
</evidence>
<evidence type="ECO:0000256" key="12">
    <source>
        <dbReference type="ARBA" id="ARBA00022842"/>
    </source>
</evidence>
<dbReference type="GO" id="GO:0016024">
    <property type="term" value="P:CDP-diacylglycerol biosynthetic process"/>
    <property type="evidence" value="ECO:0007669"/>
    <property type="project" value="TreeGrafter"/>
</dbReference>
<evidence type="ECO:0000256" key="15">
    <source>
        <dbReference type="ARBA" id="ARBA00023136"/>
    </source>
</evidence>
<evidence type="ECO:0000256" key="16">
    <source>
        <dbReference type="ARBA" id="ARBA00023209"/>
    </source>
</evidence>
<organism evidence="19 20">
    <name type="scientific">Taxus chinensis</name>
    <name type="common">Chinese yew</name>
    <name type="synonym">Taxus wallichiana var. chinensis</name>
    <dbReference type="NCBI Taxonomy" id="29808"/>
    <lineage>
        <taxon>Eukaryota</taxon>
        <taxon>Viridiplantae</taxon>
        <taxon>Streptophyta</taxon>
        <taxon>Embryophyta</taxon>
        <taxon>Tracheophyta</taxon>
        <taxon>Spermatophyta</taxon>
        <taxon>Pinopsida</taxon>
        <taxon>Pinidae</taxon>
        <taxon>Conifers II</taxon>
        <taxon>Cupressales</taxon>
        <taxon>Taxaceae</taxon>
        <taxon>Taxus</taxon>
    </lineage>
</organism>
<keyword evidence="16" id="KW-0594">Phospholipid biosynthesis</keyword>
<keyword evidence="10" id="KW-0548">Nucleotidyltransferase</keyword>
<protein>
    <recommendedName>
        <fullName evidence="7">Phosphatidate cytidylyltransferase, mitochondrial</fullName>
        <ecNumber evidence="6">2.7.7.41</ecNumber>
    </recommendedName>
    <alternativeName>
        <fullName evidence="18">CDP-diacylglycerol synthase</fullName>
    </alternativeName>
</protein>
<evidence type="ECO:0000256" key="13">
    <source>
        <dbReference type="ARBA" id="ARBA00023098"/>
    </source>
</evidence>
<dbReference type="GO" id="GO:0004605">
    <property type="term" value="F:phosphatidate cytidylyltransferase activity"/>
    <property type="evidence" value="ECO:0007669"/>
    <property type="project" value="UniProtKB-EC"/>
</dbReference>
<evidence type="ECO:0000256" key="4">
    <source>
        <dbReference type="ARBA" id="ARBA00005189"/>
    </source>
</evidence>
<evidence type="ECO:0000313" key="20">
    <source>
        <dbReference type="Proteomes" id="UP000824469"/>
    </source>
</evidence>
<comment type="caution">
    <text evidence="19">The sequence shown here is derived from an EMBL/GenBank/DDBJ whole genome shotgun (WGS) entry which is preliminary data.</text>
</comment>
<dbReference type="EC" id="2.7.7.41" evidence="6"/>
<proteinExistence type="inferred from homology"/>
<dbReference type="Proteomes" id="UP000824469">
    <property type="component" value="Unassembled WGS sequence"/>
</dbReference>
<sequence length="354" mass="39222">VTGVAEKIGTGVHFNAFVSWKDKKIKYGVIRMHELIQDVLNWDRLYISGRLQKPVHILIDNLDLENVNAANLQGATSAALLLLPPEFSEEDLFVKICGLSYMGDLRMFFAEDRHKVKKIVQGNISSFHALYKDQICHTAETGLLKLPSSFGDPGAKLVQDCSVLATRSLVSSLPPAIRSRMGAELGEKIKVNKFGREVSEVIVKTRKEAANSMQRAIKSIVRVSSLRQALSGCLAAGGVNAASYLAKKVFKSWHSRWRVYALGKECDHVLHPVVHARICILLKFCVREILIQKQGSLRFIATHPQQASCRAHLPLTKLGGFDSHIILHDFGHPSCSLLADLCSHDEVSNKRVGD</sequence>
<keyword evidence="8" id="KW-0444">Lipid biosynthesis</keyword>
<dbReference type="GO" id="GO:0032049">
    <property type="term" value="P:cardiolipin biosynthetic process"/>
    <property type="evidence" value="ECO:0007669"/>
    <property type="project" value="InterPro"/>
</dbReference>
<reference evidence="19 20" key="1">
    <citation type="journal article" date="2021" name="Nat. Plants">
        <title>The Taxus genome provides insights into paclitaxel biosynthesis.</title>
        <authorList>
            <person name="Xiong X."/>
            <person name="Gou J."/>
            <person name="Liao Q."/>
            <person name="Li Y."/>
            <person name="Zhou Q."/>
            <person name="Bi G."/>
            <person name="Li C."/>
            <person name="Du R."/>
            <person name="Wang X."/>
            <person name="Sun T."/>
            <person name="Guo L."/>
            <person name="Liang H."/>
            <person name="Lu P."/>
            <person name="Wu Y."/>
            <person name="Zhang Z."/>
            <person name="Ro D.K."/>
            <person name="Shang Y."/>
            <person name="Huang S."/>
            <person name="Yan J."/>
        </authorList>
    </citation>
    <scope>NUCLEOTIDE SEQUENCE [LARGE SCALE GENOMIC DNA]</scope>
    <source>
        <strain evidence="19">Ta-2019</strain>
    </source>
</reference>
<keyword evidence="11" id="KW-0999">Mitochondrion inner membrane</keyword>
<dbReference type="InterPro" id="IPR015222">
    <property type="entry name" value="Tam41"/>
</dbReference>
<keyword evidence="13" id="KW-0443">Lipid metabolism</keyword>
<evidence type="ECO:0000256" key="5">
    <source>
        <dbReference type="ARBA" id="ARBA00005458"/>
    </source>
</evidence>
<keyword evidence="20" id="KW-1185">Reference proteome</keyword>
<comment type="pathway">
    <text evidence="4">Lipid metabolism.</text>
</comment>
<dbReference type="OMA" id="FTEWELY"/>
<dbReference type="PANTHER" id="PTHR13619:SF0">
    <property type="entry name" value="PHOSPHATIDATE CYTIDYLYLTRANSFERASE, MITOCHONDRIAL"/>
    <property type="match status" value="1"/>
</dbReference>
<evidence type="ECO:0000256" key="18">
    <source>
        <dbReference type="ARBA" id="ARBA00029893"/>
    </source>
</evidence>
<evidence type="ECO:0000256" key="3">
    <source>
        <dbReference type="ARBA" id="ARBA00005119"/>
    </source>
</evidence>
<evidence type="ECO:0000256" key="1">
    <source>
        <dbReference type="ARBA" id="ARBA00001946"/>
    </source>
</evidence>
<keyword evidence="17" id="KW-1208">Phospholipid metabolism</keyword>
<evidence type="ECO:0000256" key="9">
    <source>
        <dbReference type="ARBA" id="ARBA00022679"/>
    </source>
</evidence>
<comment type="subcellular location">
    <subcellularLocation>
        <location evidence="2">Mitochondrion inner membrane</location>
        <topology evidence="2">Peripheral membrane protein</topology>
        <orientation evidence="2">Matrix side</orientation>
    </subcellularLocation>
</comment>
<evidence type="ECO:0000256" key="2">
    <source>
        <dbReference type="ARBA" id="ARBA00004443"/>
    </source>
</evidence>
<gene>
    <name evidence="19" type="ORF">KI387_012735</name>
</gene>
<evidence type="ECO:0000256" key="6">
    <source>
        <dbReference type="ARBA" id="ARBA00012487"/>
    </source>
</evidence>
<accession>A0AA38FGM9</accession>
<keyword evidence="14" id="KW-0496">Mitochondrion</keyword>
<evidence type="ECO:0000256" key="17">
    <source>
        <dbReference type="ARBA" id="ARBA00023264"/>
    </source>
</evidence>